<name>A0A4R1EU18_9GAMM</name>
<dbReference type="OrthoDB" id="9779128at2"/>
<keyword evidence="4" id="KW-1185">Reference proteome</keyword>
<dbReference type="AlphaFoldDB" id="A0A4R1EU18"/>
<gene>
    <name evidence="3" type="ORF">EV695_4009</name>
</gene>
<dbReference type="RefSeq" id="WP_131907742.1">
    <property type="nucleotide sequence ID" value="NZ_BAAAFU010000007.1"/>
</dbReference>
<sequence length="171" mass="18476">MINRTLKIGTHIVLITTLVGLTGCSTFSKVGKSARNMTTFGGDKSTAGTDDKLVIPPSLREPGARNTTVAPQQAATKRSTASKPARKATYQANKNYYIVVGTYADQMEALDTFTRLSSIGLKGATMESRKTKTGNLLHMVRLGPYTKQEDIDKAKDNLTSTGLSQFKIVES</sequence>
<protein>
    <submittedName>
        <fullName evidence="3">Sporulation related protein</fullName>
    </submittedName>
</protein>
<evidence type="ECO:0000256" key="1">
    <source>
        <dbReference type="SAM" id="MobiDB-lite"/>
    </source>
</evidence>
<accession>A0A4R1EU18</accession>
<dbReference type="GO" id="GO:0042834">
    <property type="term" value="F:peptidoglycan binding"/>
    <property type="evidence" value="ECO:0007669"/>
    <property type="project" value="InterPro"/>
</dbReference>
<feature type="compositionally biased region" description="Polar residues" evidence="1">
    <location>
        <begin position="65"/>
        <end position="82"/>
    </location>
</feature>
<comment type="caution">
    <text evidence="3">The sequence shown here is derived from an EMBL/GenBank/DDBJ whole genome shotgun (WGS) entry which is preliminary data.</text>
</comment>
<dbReference type="EMBL" id="SMFQ01000005">
    <property type="protein sequence ID" value="TCJ83269.1"/>
    <property type="molecule type" value="Genomic_DNA"/>
</dbReference>
<dbReference type="Proteomes" id="UP000294887">
    <property type="component" value="Unassembled WGS sequence"/>
</dbReference>
<feature type="domain" description="SPOR" evidence="2">
    <location>
        <begin position="90"/>
        <end position="170"/>
    </location>
</feature>
<evidence type="ECO:0000259" key="2">
    <source>
        <dbReference type="PROSITE" id="PS51724"/>
    </source>
</evidence>
<dbReference type="SUPFAM" id="SSF110997">
    <property type="entry name" value="Sporulation related repeat"/>
    <property type="match status" value="1"/>
</dbReference>
<organism evidence="3 4">
    <name type="scientific">Cocleimonas flava</name>
    <dbReference type="NCBI Taxonomy" id="634765"/>
    <lineage>
        <taxon>Bacteria</taxon>
        <taxon>Pseudomonadati</taxon>
        <taxon>Pseudomonadota</taxon>
        <taxon>Gammaproteobacteria</taxon>
        <taxon>Thiotrichales</taxon>
        <taxon>Thiotrichaceae</taxon>
        <taxon>Cocleimonas</taxon>
    </lineage>
</organism>
<evidence type="ECO:0000313" key="3">
    <source>
        <dbReference type="EMBL" id="TCJ83269.1"/>
    </source>
</evidence>
<evidence type="ECO:0000313" key="4">
    <source>
        <dbReference type="Proteomes" id="UP000294887"/>
    </source>
</evidence>
<dbReference type="Gene3D" id="3.30.70.1070">
    <property type="entry name" value="Sporulation related repeat"/>
    <property type="match status" value="1"/>
</dbReference>
<dbReference type="PROSITE" id="PS51724">
    <property type="entry name" value="SPOR"/>
    <property type="match status" value="1"/>
</dbReference>
<reference evidence="3 4" key="1">
    <citation type="submission" date="2019-03" db="EMBL/GenBank/DDBJ databases">
        <title>Genomic Encyclopedia of Type Strains, Phase IV (KMG-IV): sequencing the most valuable type-strain genomes for metagenomic binning, comparative biology and taxonomic classification.</title>
        <authorList>
            <person name="Goeker M."/>
        </authorList>
    </citation>
    <scope>NUCLEOTIDE SEQUENCE [LARGE SCALE GENOMIC DNA]</scope>
    <source>
        <strain evidence="3 4">DSM 24830</strain>
    </source>
</reference>
<dbReference type="Pfam" id="PF05036">
    <property type="entry name" value="SPOR"/>
    <property type="match status" value="1"/>
</dbReference>
<dbReference type="InterPro" id="IPR036680">
    <property type="entry name" value="SPOR-like_sf"/>
</dbReference>
<proteinExistence type="predicted"/>
<dbReference type="PROSITE" id="PS51257">
    <property type="entry name" value="PROKAR_LIPOPROTEIN"/>
    <property type="match status" value="1"/>
</dbReference>
<dbReference type="InterPro" id="IPR007730">
    <property type="entry name" value="SPOR-like_dom"/>
</dbReference>
<feature type="region of interest" description="Disordered" evidence="1">
    <location>
        <begin position="57"/>
        <end position="82"/>
    </location>
</feature>